<dbReference type="AlphaFoldDB" id="U5EZL0"/>
<dbReference type="FunFam" id="1.20.1280.290:FF:000031">
    <property type="entry name" value="Mannose-P-dolichol utilization defect 1"/>
    <property type="match status" value="1"/>
</dbReference>
<comment type="subcellular location">
    <subcellularLocation>
        <location evidence="1 9">Membrane</location>
        <topology evidence="1 9">Multi-pass membrane protein</topology>
    </subcellularLocation>
</comment>
<dbReference type="SMART" id="SM00679">
    <property type="entry name" value="CTNS"/>
    <property type="match status" value="2"/>
</dbReference>
<dbReference type="GO" id="GO:0016020">
    <property type="term" value="C:membrane"/>
    <property type="evidence" value="ECO:0007669"/>
    <property type="project" value="UniProtKB-SubCell"/>
</dbReference>
<feature type="transmembrane region" description="Helical" evidence="10">
    <location>
        <begin position="68"/>
        <end position="89"/>
    </location>
</feature>
<reference evidence="11" key="1">
    <citation type="journal article" date="2014" name="Insect Biochem. Mol. Biol.">
        <title>An insight into the sialome of the frog biting fly, Corethrella appendiculata.</title>
        <authorList>
            <person name="Ribeiro J.M.C."/>
            <person name="Chagas A.C."/>
            <person name="Pham V.M."/>
            <person name="Lounibos L.P."/>
            <person name="Calvo E."/>
        </authorList>
    </citation>
    <scope>NUCLEOTIDE SEQUENCE</scope>
    <source>
        <tissue evidence="11">Salivary glands</tissue>
    </source>
</reference>
<evidence type="ECO:0000256" key="9">
    <source>
        <dbReference type="PIRNR" id="PIRNR023381"/>
    </source>
</evidence>
<evidence type="ECO:0000256" key="8">
    <source>
        <dbReference type="ARBA" id="ARBA00067517"/>
    </source>
</evidence>
<dbReference type="InterPro" id="IPR006603">
    <property type="entry name" value="PQ-loop_rpt"/>
</dbReference>
<dbReference type="Pfam" id="PF04193">
    <property type="entry name" value="PQ-loop"/>
    <property type="match status" value="2"/>
</dbReference>
<protein>
    <recommendedName>
        <fullName evidence="8 9">Mannose-P-dolichol utilization defect 1 protein homolog</fullName>
    </recommendedName>
</protein>
<organism evidence="11">
    <name type="scientific">Corethrella appendiculata</name>
    <dbReference type="NCBI Taxonomy" id="1370023"/>
    <lineage>
        <taxon>Eukaryota</taxon>
        <taxon>Metazoa</taxon>
        <taxon>Ecdysozoa</taxon>
        <taxon>Arthropoda</taxon>
        <taxon>Hexapoda</taxon>
        <taxon>Insecta</taxon>
        <taxon>Pterygota</taxon>
        <taxon>Neoptera</taxon>
        <taxon>Endopterygota</taxon>
        <taxon>Diptera</taxon>
        <taxon>Nematocera</taxon>
        <taxon>Culicoidea</taxon>
        <taxon>Chaoboridae</taxon>
        <taxon>Corethrella</taxon>
    </lineage>
</organism>
<evidence type="ECO:0000256" key="7">
    <source>
        <dbReference type="ARBA" id="ARBA00038475"/>
    </source>
</evidence>
<comment type="similarity">
    <text evidence="7 9">Belongs to the MPDU1 (TC 2.A.43.3) family.</text>
</comment>
<proteinExistence type="evidence at transcript level"/>
<keyword evidence="2" id="KW-0813">Transport</keyword>
<feature type="transmembrane region" description="Helical" evidence="10">
    <location>
        <begin position="209"/>
        <end position="231"/>
    </location>
</feature>
<dbReference type="FunFam" id="1.20.1280.290:FF:000006">
    <property type="entry name" value="mannose-P-dolichol utilization defect 1 protein"/>
    <property type="match status" value="1"/>
</dbReference>
<dbReference type="Gene3D" id="1.20.1280.290">
    <property type="match status" value="2"/>
</dbReference>
<evidence type="ECO:0000256" key="4">
    <source>
        <dbReference type="ARBA" id="ARBA00022737"/>
    </source>
</evidence>
<sequence>MAELAKKGLLYLMNEKCFDNYFVEFNFFDLLCFKMLLSKGLGLAIIAGSVLVKVPQILKIFKNKSAEGINLFSVCLDLFAITCHISYSFVRGFPFSAWGDGTFLALQTVTIAALVLYYNGAKGKSIIFVVVYFIILYALNGGLTPVEVLWTAQGFNIPILALGKLSQAFTNYKNGGTGQLSSATCFMLFFGSTARIFTSIQETGDPMMIFTYCVSTFANGVIVSQIIYYNWKTDDTAAKTKVPSQKTKAKAAKAD</sequence>
<dbReference type="PANTHER" id="PTHR12226">
    <property type="entry name" value="MANNOSE-P-DOLICHOL UTILIZATION DEFECT 1 LEC35 -RELATED"/>
    <property type="match status" value="1"/>
</dbReference>
<dbReference type="PIRSF" id="PIRSF023381">
    <property type="entry name" value="MannP-dilichol_defect-1p"/>
    <property type="match status" value="1"/>
</dbReference>
<evidence type="ECO:0000256" key="6">
    <source>
        <dbReference type="ARBA" id="ARBA00023136"/>
    </source>
</evidence>
<evidence type="ECO:0000256" key="3">
    <source>
        <dbReference type="ARBA" id="ARBA00022692"/>
    </source>
</evidence>
<name>U5EZL0_9DIPT</name>
<dbReference type="EMBL" id="GANO01000601">
    <property type="protein sequence ID" value="JAB59270.1"/>
    <property type="molecule type" value="mRNA"/>
</dbReference>
<dbReference type="GO" id="GO:0009312">
    <property type="term" value="P:oligosaccharide biosynthetic process"/>
    <property type="evidence" value="ECO:0007669"/>
    <property type="project" value="TreeGrafter"/>
</dbReference>
<feature type="transmembrane region" description="Helical" evidence="10">
    <location>
        <begin position="95"/>
        <end position="118"/>
    </location>
</feature>
<keyword evidence="6 9" id="KW-0472">Membrane</keyword>
<dbReference type="PANTHER" id="PTHR12226:SF2">
    <property type="entry name" value="MANNOSE-P-DOLICHOL UTILIZATION DEFECT 1 PROTEIN"/>
    <property type="match status" value="1"/>
</dbReference>
<keyword evidence="4" id="KW-0677">Repeat</keyword>
<evidence type="ECO:0000256" key="5">
    <source>
        <dbReference type="ARBA" id="ARBA00022989"/>
    </source>
</evidence>
<evidence type="ECO:0000256" key="10">
    <source>
        <dbReference type="SAM" id="Phobius"/>
    </source>
</evidence>
<evidence type="ECO:0000313" key="11">
    <source>
        <dbReference type="EMBL" id="JAB59270.1"/>
    </source>
</evidence>
<feature type="transmembrane region" description="Helical" evidence="10">
    <location>
        <begin position="36"/>
        <end position="56"/>
    </location>
</feature>
<accession>U5EZL0</accession>
<keyword evidence="5 9" id="KW-1133">Transmembrane helix</keyword>
<keyword evidence="3 9" id="KW-0812">Transmembrane</keyword>
<evidence type="ECO:0000256" key="1">
    <source>
        <dbReference type="ARBA" id="ARBA00004141"/>
    </source>
</evidence>
<feature type="transmembrane region" description="Helical" evidence="10">
    <location>
        <begin position="125"/>
        <end position="143"/>
    </location>
</feature>
<dbReference type="InterPro" id="IPR016817">
    <property type="entry name" value="MannP-dilichol_defect-1"/>
</dbReference>
<evidence type="ECO:0000256" key="2">
    <source>
        <dbReference type="ARBA" id="ARBA00022448"/>
    </source>
</evidence>